<organism evidence="2 3">
    <name type="scientific">Dendrobium thyrsiflorum</name>
    <name type="common">Pinecone-like raceme dendrobium</name>
    <name type="synonym">Orchid</name>
    <dbReference type="NCBI Taxonomy" id="117978"/>
    <lineage>
        <taxon>Eukaryota</taxon>
        <taxon>Viridiplantae</taxon>
        <taxon>Streptophyta</taxon>
        <taxon>Embryophyta</taxon>
        <taxon>Tracheophyta</taxon>
        <taxon>Spermatophyta</taxon>
        <taxon>Magnoliopsida</taxon>
        <taxon>Liliopsida</taxon>
        <taxon>Asparagales</taxon>
        <taxon>Orchidaceae</taxon>
        <taxon>Epidendroideae</taxon>
        <taxon>Malaxideae</taxon>
        <taxon>Dendrobiinae</taxon>
        <taxon>Dendrobium</taxon>
    </lineage>
</organism>
<sequence length="131" mass="13544">MAEYFVLNTGAMIPSVGLGTWQAEPGGVGAAVVAAVKTIFGIQETGRSSEAKHEGLTIEGQFSGAEEGTTETLEMGKILWVKSGAHGEGIRSDLAGKGTRRRRSVAARAANPSRAKPANPRSNLAEGSFGC</sequence>
<evidence type="ECO:0000256" key="1">
    <source>
        <dbReference type="SAM" id="MobiDB-lite"/>
    </source>
</evidence>
<accession>A0ABD0URC3</accession>
<keyword evidence="3" id="KW-1185">Reference proteome</keyword>
<evidence type="ECO:0000313" key="2">
    <source>
        <dbReference type="EMBL" id="KAL0915135.1"/>
    </source>
</evidence>
<comment type="caution">
    <text evidence="2">The sequence shown here is derived from an EMBL/GenBank/DDBJ whole genome shotgun (WGS) entry which is preliminary data.</text>
</comment>
<feature type="compositionally biased region" description="Low complexity" evidence="1">
    <location>
        <begin position="106"/>
        <end position="121"/>
    </location>
</feature>
<feature type="region of interest" description="Disordered" evidence="1">
    <location>
        <begin position="88"/>
        <end position="131"/>
    </location>
</feature>
<dbReference type="EMBL" id="JANQDX010000012">
    <property type="protein sequence ID" value="KAL0915135.1"/>
    <property type="molecule type" value="Genomic_DNA"/>
</dbReference>
<dbReference type="Proteomes" id="UP001552299">
    <property type="component" value="Unassembled WGS sequence"/>
</dbReference>
<name>A0ABD0URC3_DENTH</name>
<dbReference type="AlphaFoldDB" id="A0ABD0URC3"/>
<evidence type="ECO:0000313" key="3">
    <source>
        <dbReference type="Proteomes" id="UP001552299"/>
    </source>
</evidence>
<protein>
    <submittedName>
        <fullName evidence="2">Uncharacterized protein</fullName>
    </submittedName>
</protein>
<gene>
    <name evidence="2" type="ORF">M5K25_015534</name>
</gene>
<reference evidence="2 3" key="1">
    <citation type="journal article" date="2024" name="Plant Biotechnol. J.">
        <title>Dendrobium thyrsiflorum genome and its molecular insights into genes involved in important horticultural traits.</title>
        <authorList>
            <person name="Chen B."/>
            <person name="Wang J.Y."/>
            <person name="Zheng P.J."/>
            <person name="Li K.L."/>
            <person name="Liang Y.M."/>
            <person name="Chen X.F."/>
            <person name="Zhang C."/>
            <person name="Zhao X."/>
            <person name="He X."/>
            <person name="Zhang G.Q."/>
            <person name="Liu Z.J."/>
            <person name="Xu Q."/>
        </authorList>
    </citation>
    <scope>NUCLEOTIDE SEQUENCE [LARGE SCALE GENOMIC DNA]</scope>
    <source>
        <strain evidence="2">GZMU011</strain>
    </source>
</reference>
<proteinExistence type="predicted"/>